<dbReference type="EMBL" id="JAAEDH010000010">
    <property type="protein sequence ID" value="MBR0655528.1"/>
    <property type="molecule type" value="Genomic_DNA"/>
</dbReference>
<dbReference type="RefSeq" id="WP_211874361.1">
    <property type="nucleotide sequence ID" value="NZ_JAAEDH010000010.1"/>
</dbReference>
<sequence length="200" mass="21918">MIKMEDREALLEAVGYEARLAYIAFCAERCFAEAQRHKRATEQLGQEPLLREGVELLWAAARGSSPEPARVAAVRERVATFEKPDPGGEKLVFKRDFALVAIARVLTKGMRVLAEPGKAKPAFIVGVLDGPGILMATIYHNAMECSDKEIDVIDLALARLHDATPPIDRSLFDGIPDWTRGKVARLYAAGGVTDTLSEED</sequence>
<dbReference type="AlphaFoldDB" id="A0AAF1KP80"/>
<evidence type="ECO:0000313" key="1">
    <source>
        <dbReference type="EMBL" id="MBR0655528.1"/>
    </source>
</evidence>
<evidence type="ECO:0000313" key="2">
    <source>
        <dbReference type="Proteomes" id="UP001196068"/>
    </source>
</evidence>
<keyword evidence="2" id="KW-1185">Reference proteome</keyword>
<name>A0AAF1KP80_9PROT</name>
<reference evidence="1" key="1">
    <citation type="submission" date="2020-01" db="EMBL/GenBank/DDBJ databases">
        <authorList>
            <person name="Rat A."/>
        </authorList>
    </citation>
    <scope>NUCLEOTIDE SEQUENCE</scope>
    <source>
        <strain evidence="1">LMG 28251</strain>
    </source>
</reference>
<gene>
    <name evidence="1" type="ORF">GXW79_10585</name>
</gene>
<protein>
    <submittedName>
        <fullName evidence="1">Uncharacterized protein</fullName>
    </submittedName>
</protein>
<dbReference type="Proteomes" id="UP001196068">
    <property type="component" value="Unassembled WGS sequence"/>
</dbReference>
<proteinExistence type="predicted"/>
<reference evidence="1" key="2">
    <citation type="journal article" date="2021" name="Syst. Appl. Microbiol.">
        <title>Roseomonas hellenica sp. nov., isolated from roots of wild-growing Alkanna tinctoria.</title>
        <authorList>
            <person name="Rat A."/>
            <person name="Naranjo H.D."/>
            <person name="Lebbe L."/>
            <person name="Cnockaert M."/>
            <person name="Krigas N."/>
            <person name="Grigoriadou K."/>
            <person name="Maloupa E."/>
            <person name="Willems A."/>
        </authorList>
    </citation>
    <scope>NUCLEOTIDE SEQUENCE</scope>
    <source>
        <strain evidence="1">LMG 28251</strain>
    </source>
</reference>
<organism evidence="1 2">
    <name type="scientific">Plastoroseomonas arctica</name>
    <dbReference type="NCBI Taxonomy" id="1509237"/>
    <lineage>
        <taxon>Bacteria</taxon>
        <taxon>Pseudomonadati</taxon>
        <taxon>Pseudomonadota</taxon>
        <taxon>Alphaproteobacteria</taxon>
        <taxon>Acetobacterales</taxon>
        <taxon>Acetobacteraceae</taxon>
        <taxon>Plastoroseomonas</taxon>
    </lineage>
</organism>
<comment type="caution">
    <text evidence="1">The sequence shown here is derived from an EMBL/GenBank/DDBJ whole genome shotgun (WGS) entry which is preliminary data.</text>
</comment>
<accession>A0AAF1KP80</accession>